<dbReference type="Gene3D" id="3.40.190.10">
    <property type="entry name" value="Periplasmic binding protein-like II"/>
    <property type="match status" value="2"/>
</dbReference>
<dbReference type="SUPFAM" id="SSF53850">
    <property type="entry name" value="Periplasmic binding protein-like II"/>
    <property type="match status" value="1"/>
</dbReference>
<keyword evidence="4" id="KW-0732">Signal</keyword>
<dbReference type="InterPro" id="IPR006059">
    <property type="entry name" value="SBP"/>
</dbReference>
<evidence type="ECO:0000256" key="4">
    <source>
        <dbReference type="ARBA" id="ARBA00022729"/>
    </source>
</evidence>
<dbReference type="Pfam" id="PF01547">
    <property type="entry name" value="SBP_bac_1"/>
    <property type="match status" value="1"/>
</dbReference>
<reference evidence="5 6" key="1">
    <citation type="submission" date="2024-09" db="EMBL/GenBank/DDBJ databases">
        <authorList>
            <person name="Zhang Y."/>
        </authorList>
    </citation>
    <scope>NUCLEOTIDE SEQUENCE [LARGE SCALE GENOMIC DNA]</scope>
    <source>
        <strain evidence="5 6">ZJ318</strain>
    </source>
</reference>
<sequence length="497" mass="55601">MLFISMLTLVSEESFLLRPLLLLFIGLGLTLTKPALAEFSLAQIPPLSNKTPITLVAEKGFWTDYLTREMLPKFTEKTGVKVNVVSTELEGMFELQTQALLQGEGKYDLLTMEAGWAKEWAANGYTVPLPELAKLYDPDGEKAMERYLEPYYPSLLNILSYHGELHAIPYNNYVMGSHYRADLFENKTEQTHFEQRFGYPLKPATNFDELQDQAVFFTRKSGELLADKPLSHNFYGLALMSGNKPHINDEFSSIIWSLGGAWMWPIYNQQKQLTHFEVPAVNQEALKAAIIYRKLMPYAIPADDKFAFNEAANAMASGQVAIWPFAYNNLWSASFKVEANVPGARLGVAQVPGGTPYNGAYAFAVSYDSKNPQAAYWLLKYMGTYEAQYAYALGGGNPCRMDVVTAPEFKQASKRAIAGAFEASHIANLFWSTKVLDVGHFTTTAMGQIYPELSHACYAASRHEADSADIFIELSAKIKHLQNTYGEVPAIDKNNRQ</sequence>
<dbReference type="InterPro" id="IPR050490">
    <property type="entry name" value="Bact_solute-bd_prot1"/>
</dbReference>
<protein>
    <submittedName>
        <fullName evidence="5">ABC transporter substrate-binding protein</fullName>
    </submittedName>
</protein>
<dbReference type="PANTHER" id="PTHR43649:SF34">
    <property type="entry name" value="ABC TRANSPORTER PERIPLASMIC-BINDING PROTEIN YCJN-RELATED"/>
    <property type="match status" value="1"/>
</dbReference>
<evidence type="ECO:0000256" key="3">
    <source>
        <dbReference type="ARBA" id="ARBA00022448"/>
    </source>
</evidence>
<dbReference type="PANTHER" id="PTHR43649">
    <property type="entry name" value="ARABINOSE-BINDING PROTEIN-RELATED"/>
    <property type="match status" value="1"/>
</dbReference>
<dbReference type="EMBL" id="JBHFGU010000002">
    <property type="protein sequence ID" value="MFB2619333.1"/>
    <property type="molecule type" value="Genomic_DNA"/>
</dbReference>
<dbReference type="RefSeq" id="WP_342201058.1">
    <property type="nucleotide sequence ID" value="NZ_JBCATE010000002.1"/>
</dbReference>
<keyword evidence="3" id="KW-0813">Transport</keyword>
<keyword evidence="6" id="KW-1185">Reference proteome</keyword>
<comment type="subcellular location">
    <subcellularLocation>
        <location evidence="1">Periplasm</location>
    </subcellularLocation>
</comment>
<comment type="similarity">
    <text evidence="2">Belongs to the bacterial solute-binding protein 1 family.</text>
</comment>
<evidence type="ECO:0000313" key="5">
    <source>
        <dbReference type="EMBL" id="MFB2619333.1"/>
    </source>
</evidence>
<dbReference type="Proteomes" id="UP001576708">
    <property type="component" value="Unassembled WGS sequence"/>
</dbReference>
<comment type="caution">
    <text evidence="5">The sequence shown here is derived from an EMBL/GenBank/DDBJ whole genome shotgun (WGS) entry which is preliminary data.</text>
</comment>
<proteinExistence type="inferred from homology"/>
<evidence type="ECO:0000256" key="1">
    <source>
        <dbReference type="ARBA" id="ARBA00004418"/>
    </source>
</evidence>
<organism evidence="5 6">
    <name type="scientific">Shewanella mangrovisoli</name>
    <dbReference type="NCBI Taxonomy" id="2864211"/>
    <lineage>
        <taxon>Bacteria</taxon>
        <taxon>Pseudomonadati</taxon>
        <taxon>Pseudomonadota</taxon>
        <taxon>Gammaproteobacteria</taxon>
        <taxon>Alteromonadales</taxon>
        <taxon>Shewanellaceae</taxon>
        <taxon>Shewanella</taxon>
    </lineage>
</organism>
<gene>
    <name evidence="5" type="ORF">ACE02W_05855</name>
</gene>
<accession>A0ABV4VGB1</accession>
<evidence type="ECO:0000256" key="2">
    <source>
        <dbReference type="ARBA" id="ARBA00008520"/>
    </source>
</evidence>
<evidence type="ECO:0000313" key="6">
    <source>
        <dbReference type="Proteomes" id="UP001576708"/>
    </source>
</evidence>
<name>A0ABV4VGB1_9GAMM</name>